<accession>A0ABD7L6I0</accession>
<dbReference type="EMBL" id="FKJW01000002">
    <property type="protein sequence ID" value="SAJ93574.1"/>
    <property type="molecule type" value="Genomic_DNA"/>
</dbReference>
<organism evidence="1 2">
    <name type="scientific">Burkholderia multivorans</name>
    <dbReference type="NCBI Taxonomy" id="87883"/>
    <lineage>
        <taxon>Bacteria</taxon>
        <taxon>Pseudomonadati</taxon>
        <taxon>Pseudomonadota</taxon>
        <taxon>Betaproteobacteria</taxon>
        <taxon>Burkholderiales</taxon>
        <taxon>Burkholderiaceae</taxon>
        <taxon>Burkholderia</taxon>
        <taxon>Burkholderia cepacia complex</taxon>
    </lineage>
</organism>
<name>A0ABD7L6I0_9BURK</name>
<evidence type="ECO:0008006" key="3">
    <source>
        <dbReference type="Google" id="ProtNLM"/>
    </source>
</evidence>
<evidence type="ECO:0000313" key="1">
    <source>
        <dbReference type="EMBL" id="SAJ93574.1"/>
    </source>
</evidence>
<dbReference type="RefSeq" id="WP_035947247.1">
    <property type="nucleotide sequence ID" value="NZ_CADETI010000017.1"/>
</dbReference>
<dbReference type="AlphaFoldDB" id="A0ABD7L6I0"/>
<gene>
    <name evidence="1" type="ORF">UA18_00483</name>
</gene>
<sequence length="81" mass="8856">MTTVCMQTVVSGKTVQVVLLAEQATAKIYMVNSDGSSQQPRAMSVREYLDAGMSSEQVVRHILEVITTALGELDRLRKDGL</sequence>
<dbReference type="Proteomes" id="UP000196218">
    <property type="component" value="Unassembled WGS sequence"/>
</dbReference>
<protein>
    <recommendedName>
        <fullName evidence="3">Bacteriophage protein</fullName>
    </recommendedName>
</protein>
<evidence type="ECO:0000313" key="2">
    <source>
        <dbReference type="Proteomes" id="UP000196218"/>
    </source>
</evidence>
<proteinExistence type="predicted"/>
<comment type="caution">
    <text evidence="1">The sequence shown here is derived from an EMBL/GenBank/DDBJ whole genome shotgun (WGS) entry which is preliminary data.</text>
</comment>
<reference evidence="1 2" key="1">
    <citation type="submission" date="2016-04" db="EMBL/GenBank/DDBJ databases">
        <authorList>
            <person name="Peeters C."/>
        </authorList>
    </citation>
    <scope>NUCLEOTIDE SEQUENCE [LARGE SCALE GENOMIC DNA]</scope>
    <source>
        <strain evidence="1">LMG 29311</strain>
    </source>
</reference>